<dbReference type="Gene3D" id="2.115.10.20">
    <property type="entry name" value="Glycosyl hydrolase domain, family 43"/>
    <property type="match status" value="1"/>
</dbReference>
<dbReference type="Proteomes" id="UP000255106">
    <property type="component" value="Unassembled WGS sequence"/>
</dbReference>
<evidence type="ECO:0000313" key="2">
    <source>
        <dbReference type="Proteomes" id="UP000255106"/>
    </source>
</evidence>
<dbReference type="EMBL" id="UGJB01000004">
    <property type="protein sequence ID" value="STQ10998.1"/>
    <property type="molecule type" value="Genomic_DNA"/>
</dbReference>
<organism evidence="1 2">
    <name type="scientific">Enterobacter cloacae</name>
    <dbReference type="NCBI Taxonomy" id="550"/>
    <lineage>
        <taxon>Bacteria</taxon>
        <taxon>Pseudomonadati</taxon>
        <taxon>Pseudomonadota</taxon>
        <taxon>Gammaproteobacteria</taxon>
        <taxon>Enterobacterales</taxon>
        <taxon>Enterobacteriaceae</taxon>
        <taxon>Enterobacter</taxon>
        <taxon>Enterobacter cloacae complex</taxon>
    </lineage>
</organism>
<dbReference type="AlphaFoldDB" id="A0A377LYC8"/>
<dbReference type="SUPFAM" id="SSF75005">
    <property type="entry name" value="Arabinanase/levansucrase/invertase"/>
    <property type="match status" value="1"/>
</dbReference>
<protein>
    <submittedName>
        <fullName evidence="1">Beta-xylosidase</fullName>
    </submittedName>
</protein>
<dbReference type="InterPro" id="IPR023296">
    <property type="entry name" value="Glyco_hydro_beta-prop_sf"/>
</dbReference>
<sequence>MGPSLHEPHLVGDAFVIHTRERFHMWYIFGTGWKKRTPESVPDRIYKIAHAESDDGINWQRDSQQIIPSVLGEDECQALPTVIEINGRYHMVFCFRECFDFRTGQGRGYRLGYAWSDDLHHWHRDDSQMASLASVDDWDSEMQCYPHLFRCDEKVYLLYNGNAFGKAGFGLAELVL</sequence>
<accession>A0A377LYC8</accession>
<proteinExistence type="predicted"/>
<gene>
    <name evidence="1" type="ORF">NCTC10005_03762</name>
</gene>
<reference evidence="1 2" key="1">
    <citation type="submission" date="2018-06" db="EMBL/GenBank/DDBJ databases">
        <authorList>
            <consortium name="Pathogen Informatics"/>
            <person name="Doyle S."/>
        </authorList>
    </citation>
    <scope>NUCLEOTIDE SEQUENCE [LARGE SCALE GENOMIC DNA]</scope>
    <source>
        <strain evidence="1 2">NCTC10005</strain>
    </source>
</reference>
<dbReference type="PANTHER" id="PTHR35279">
    <property type="match status" value="1"/>
</dbReference>
<dbReference type="PANTHER" id="PTHR35279:SF1">
    <property type="entry name" value="ARABINANASE_LEVANSUCRASE_INVERTASE"/>
    <property type="match status" value="1"/>
</dbReference>
<name>A0A377LYC8_ENTCL</name>
<evidence type="ECO:0000313" key="1">
    <source>
        <dbReference type="EMBL" id="STQ10998.1"/>
    </source>
</evidence>